<sequence>MPPFRDTCVPVSNPLWSLVPNKVHGFAELSWQGGKTPHSPRTSSEQVPTFLSPKNSLKMLRRCPFWRCSESDGLIILMSEHMGTGQDKRKRRLHPVRRIARLIFKTRKQSEKQDVDHQRVCRGSTLLHNFLPFLEPLFTIDPKLRFIEDRILGRVQSPDHAGSVKLPSSLSELQAWVGEAAPSCDCDECAPKSYRIQSEASHGHVRPMNEGRKIRSPSFSRVTPHSTPHPTLTLKLYGDYEAMRLVRHHIAWLDYTYLHPSRLKDMPSVSQLTSLLRVWRPNLVAPDLRSHISNAQLGHVFRQLNKVFFFGAVPPHRSSLSTGFSWLPEHKKNCFGVSYFNPIIGTQLFLHPKLYRHNSKPEDLDLRLRNRIGTILHEMCHAFLKAYTCRSCIMHERCVGSRGHGRAWQILAAKVEEVASHLIGGPVDMGRFPSVLHDMESHGRLPSQHDLEVYKLGTVMTCDHIMIGVGRTKAIS</sequence>
<dbReference type="VEuPathDB" id="FungiDB:LEMA_P089500.1"/>
<dbReference type="GeneID" id="13281636"/>
<proteinExistence type="predicted"/>
<dbReference type="eggNOG" id="ENOG502RNIM">
    <property type="taxonomic scope" value="Eukaryota"/>
</dbReference>
<dbReference type="Pfam" id="PF10263">
    <property type="entry name" value="SprT-like"/>
    <property type="match status" value="1"/>
</dbReference>
<protein>
    <recommendedName>
        <fullName evidence="1">SprT-like domain-containing protein</fullName>
    </recommendedName>
</protein>
<keyword evidence="3" id="KW-1185">Reference proteome</keyword>
<accession>E5A2A6</accession>
<dbReference type="OrthoDB" id="3796964at2759"/>
<dbReference type="OMA" id="CDECAPK"/>
<feature type="domain" description="SprT-like" evidence="1">
    <location>
        <begin position="299"/>
        <end position="419"/>
    </location>
</feature>
<organism evidence="3">
    <name type="scientific">Leptosphaeria maculans (strain JN3 / isolate v23.1.3 / race Av1-4-5-6-7-8)</name>
    <name type="common">Blackleg fungus</name>
    <name type="synonym">Phoma lingam</name>
    <dbReference type="NCBI Taxonomy" id="985895"/>
    <lineage>
        <taxon>Eukaryota</taxon>
        <taxon>Fungi</taxon>
        <taxon>Dikarya</taxon>
        <taxon>Ascomycota</taxon>
        <taxon>Pezizomycotina</taxon>
        <taxon>Dothideomycetes</taxon>
        <taxon>Pleosporomycetidae</taxon>
        <taxon>Pleosporales</taxon>
        <taxon>Pleosporineae</taxon>
        <taxon>Leptosphaeriaceae</taxon>
        <taxon>Plenodomus</taxon>
        <taxon>Plenodomus lingam/Leptosphaeria maculans species complex</taxon>
    </lineage>
</organism>
<name>E5A2A6_LEPMJ</name>
<gene>
    <name evidence="2" type="ORF">LEMA_P089500.1</name>
</gene>
<dbReference type="InParanoid" id="E5A2A6"/>
<evidence type="ECO:0000313" key="3">
    <source>
        <dbReference type="Proteomes" id="UP000002668"/>
    </source>
</evidence>
<dbReference type="HOGENOM" id="CLU_045424_0_0_1"/>
<dbReference type="InterPro" id="IPR006640">
    <property type="entry name" value="SprT-like_domain"/>
</dbReference>
<evidence type="ECO:0000259" key="1">
    <source>
        <dbReference type="Pfam" id="PF10263"/>
    </source>
</evidence>
<dbReference type="Proteomes" id="UP000002668">
    <property type="component" value="Genome"/>
</dbReference>
<dbReference type="EMBL" id="FP929132">
    <property type="protein sequence ID" value="CBX97541.1"/>
    <property type="molecule type" value="Genomic_DNA"/>
</dbReference>
<dbReference type="GO" id="GO:0006950">
    <property type="term" value="P:response to stress"/>
    <property type="evidence" value="ECO:0007669"/>
    <property type="project" value="UniProtKB-ARBA"/>
</dbReference>
<dbReference type="STRING" id="985895.E5A2A6"/>
<reference evidence="3" key="1">
    <citation type="journal article" date="2011" name="Nat. Commun.">
        <title>Effector diversification within compartments of the Leptosphaeria maculans genome affected by Repeat-Induced Point mutations.</title>
        <authorList>
            <person name="Rouxel T."/>
            <person name="Grandaubert J."/>
            <person name="Hane J.K."/>
            <person name="Hoede C."/>
            <person name="van de Wouw A.P."/>
            <person name="Couloux A."/>
            <person name="Dominguez V."/>
            <person name="Anthouard V."/>
            <person name="Bally P."/>
            <person name="Bourras S."/>
            <person name="Cozijnsen A.J."/>
            <person name="Ciuffetti L.M."/>
            <person name="Degrave A."/>
            <person name="Dilmaghani A."/>
            <person name="Duret L."/>
            <person name="Fudal I."/>
            <person name="Goodwin S.B."/>
            <person name="Gout L."/>
            <person name="Glaser N."/>
            <person name="Linglin J."/>
            <person name="Kema G.H.J."/>
            <person name="Lapalu N."/>
            <person name="Lawrence C.B."/>
            <person name="May K."/>
            <person name="Meyer M."/>
            <person name="Ollivier B."/>
            <person name="Poulain J."/>
            <person name="Schoch C.L."/>
            <person name="Simon A."/>
            <person name="Spatafora J.W."/>
            <person name="Stachowiak A."/>
            <person name="Turgeon B.G."/>
            <person name="Tyler B.M."/>
            <person name="Vincent D."/>
            <person name="Weissenbach J."/>
            <person name="Amselem J."/>
            <person name="Quesneville H."/>
            <person name="Oliver R.P."/>
            <person name="Wincker P."/>
            <person name="Balesdent M.-H."/>
            <person name="Howlett B.J."/>
        </authorList>
    </citation>
    <scope>NUCLEOTIDE SEQUENCE [LARGE SCALE GENOMIC DNA]</scope>
    <source>
        <strain evidence="3">JN3 / isolate v23.1.3 / race Av1-4-5-6-7-8</strain>
    </source>
</reference>
<dbReference type="AlphaFoldDB" id="E5A2A6"/>
<evidence type="ECO:0000313" key="2">
    <source>
        <dbReference type="EMBL" id="CBX97541.1"/>
    </source>
</evidence>